<dbReference type="RefSeq" id="XP_013243559.1">
    <property type="nucleotide sequence ID" value="XM_013388105.1"/>
</dbReference>
<feature type="compositionally biased region" description="Polar residues" evidence="1">
    <location>
        <begin position="145"/>
        <end position="167"/>
    </location>
</feature>
<feature type="compositionally biased region" description="Low complexity" evidence="1">
    <location>
        <begin position="232"/>
        <end position="245"/>
    </location>
</feature>
<dbReference type="OMA" id="GGMYRRD"/>
<feature type="compositionally biased region" description="Low complexity" evidence="1">
    <location>
        <begin position="319"/>
        <end position="336"/>
    </location>
</feature>
<protein>
    <submittedName>
        <fullName evidence="3">Uncharacterized protein</fullName>
    </submittedName>
</protein>
<gene>
    <name evidence="3" type="ORF">K437DRAFT_107707</name>
</gene>
<proteinExistence type="predicted"/>
<dbReference type="Proteomes" id="UP000027361">
    <property type="component" value="Unassembled WGS sequence"/>
</dbReference>
<dbReference type="GeneID" id="25261273"/>
<evidence type="ECO:0000256" key="1">
    <source>
        <dbReference type="SAM" id="MobiDB-lite"/>
    </source>
</evidence>
<name>A0A066W6S2_TILAU</name>
<keyword evidence="2" id="KW-0812">Transmembrane</keyword>
<feature type="compositionally biased region" description="Gly residues" evidence="1">
    <location>
        <begin position="96"/>
        <end position="111"/>
    </location>
</feature>
<evidence type="ECO:0000256" key="2">
    <source>
        <dbReference type="SAM" id="Phobius"/>
    </source>
</evidence>
<feature type="compositionally biased region" description="Basic and acidic residues" evidence="1">
    <location>
        <begin position="13"/>
        <end position="22"/>
    </location>
</feature>
<dbReference type="EMBL" id="JMSN01000035">
    <property type="protein sequence ID" value="KDN46470.1"/>
    <property type="molecule type" value="Genomic_DNA"/>
</dbReference>
<feature type="compositionally biased region" description="Low complexity" evidence="1">
    <location>
        <begin position="690"/>
        <end position="705"/>
    </location>
</feature>
<feature type="region of interest" description="Disordered" evidence="1">
    <location>
        <begin position="794"/>
        <end position="817"/>
    </location>
</feature>
<feature type="region of interest" description="Disordered" evidence="1">
    <location>
        <begin position="676"/>
        <end position="748"/>
    </location>
</feature>
<feature type="compositionally biased region" description="Acidic residues" evidence="1">
    <location>
        <begin position="43"/>
        <end position="54"/>
    </location>
</feature>
<dbReference type="InParanoid" id="A0A066W6S2"/>
<feature type="compositionally biased region" description="Low complexity" evidence="1">
    <location>
        <begin position="68"/>
        <end position="94"/>
    </location>
</feature>
<comment type="caution">
    <text evidence="3">The sequence shown here is derived from an EMBL/GenBank/DDBJ whole genome shotgun (WGS) entry which is preliminary data.</text>
</comment>
<sequence length="817" mass="84128">MPLEKGATSGRAADCDQTRDRGSGAFSLGLGMANALISPSAEGDSDSDSDDDDFAPSRARATRANSNSPLSSSYQRQPQQQQQQVSMSSSPLSPNFGGGAGRPGGQGTGQGKGRESWSAAAAAVGARPHDLASQNPPSLKMLNLKSGSLGPNSATGGSGSAQVQVNPTVLRRPSASEVLAQVQAQQARAAAAQQGGKGSASNADAQNTAFQPSNSVPAVPPLPSPFRQAVEAGASAGLTQAAAASHSLGGRGGGWQLHDLPSPSSRSFPADAPGRASGRGDFEASQHPQQQQKPKRPVSPRRSALVDNLGLRSPNPFTAAAAAAADTSQQQQQQGQSRELLPTFDNGSVLNNGGKGSGSGSIGAPMQNPFIAPSERAGGDGSSAYPNGNAPPYSITTGQSQQQQQQSGGGQRTTPPGPLRNPLPASAMPAPTSVGRAGFSDSGNPYNSGSGALLPASSGGHGAPPSLPQPTHLGRQPSQKRRSIFRRSLAAVTAFGAGVGGSGYQNQQQEQQMQQGRYPPLSQQPQQPGMGAGVGVGLRAAAPPPDRRRSAFRKSMAWLIGQSAPPRLADGIGDSPSLADEKREAMQRKQEYYLGVAGDGEEWDVNGSGAKFWRRFSAMQRHTQDKSDPLTQSSEAFQRKMARGRKRMKIGISLAGLAIIAAIISVVIWHNRNEMPSTSSNPKVYQQIDGNTNTGVSAGATNAAGSGSGSEAQVADTSNAEGSTPVATTSTRRKHHGGNGHRRAHALGVRGLAGEDADEDEGDMPNTLLYVHNPATASVIGRVAHDGRMVRRVSKSHGGLGRPALAGQPTSAPRLLR</sequence>
<keyword evidence="2" id="KW-1133">Transmembrane helix</keyword>
<dbReference type="STRING" id="1037660.A0A066W6S2"/>
<feature type="compositionally biased region" description="Polar residues" evidence="1">
    <location>
        <begin position="199"/>
        <end position="216"/>
    </location>
</feature>
<dbReference type="HOGENOM" id="CLU_345874_0_0_1"/>
<dbReference type="AlphaFoldDB" id="A0A066W6S2"/>
<feature type="region of interest" description="Disordered" evidence="1">
    <location>
        <begin position="1"/>
        <end position="167"/>
    </location>
</feature>
<feature type="transmembrane region" description="Helical" evidence="2">
    <location>
        <begin position="650"/>
        <end position="670"/>
    </location>
</feature>
<reference evidence="3 4" key="1">
    <citation type="submission" date="2014-05" db="EMBL/GenBank/DDBJ databases">
        <title>Draft genome sequence of a rare smut relative, Tilletiaria anomala UBC 951.</title>
        <authorList>
            <consortium name="DOE Joint Genome Institute"/>
            <person name="Toome M."/>
            <person name="Kuo A."/>
            <person name="Henrissat B."/>
            <person name="Lipzen A."/>
            <person name="Tritt A."/>
            <person name="Yoshinaga Y."/>
            <person name="Zane M."/>
            <person name="Barry K."/>
            <person name="Grigoriev I.V."/>
            <person name="Spatafora J.W."/>
            <person name="Aimea M.C."/>
        </authorList>
    </citation>
    <scope>NUCLEOTIDE SEQUENCE [LARGE SCALE GENOMIC DNA]</scope>
    <source>
        <strain evidence="3 4">UBC 951</strain>
    </source>
</reference>
<feature type="region of interest" description="Disordered" evidence="1">
    <location>
        <begin position="501"/>
        <end position="550"/>
    </location>
</feature>
<evidence type="ECO:0000313" key="4">
    <source>
        <dbReference type="Proteomes" id="UP000027361"/>
    </source>
</evidence>
<feature type="region of interest" description="Disordered" evidence="1">
    <location>
        <begin position="184"/>
        <end position="483"/>
    </location>
</feature>
<dbReference type="OrthoDB" id="3366868at2759"/>
<feature type="compositionally biased region" description="Polar residues" evidence="1">
    <location>
        <begin position="715"/>
        <end position="730"/>
    </location>
</feature>
<organism evidence="3 4">
    <name type="scientific">Tilletiaria anomala (strain ATCC 24038 / CBS 436.72 / UBC 951)</name>
    <dbReference type="NCBI Taxonomy" id="1037660"/>
    <lineage>
        <taxon>Eukaryota</taxon>
        <taxon>Fungi</taxon>
        <taxon>Dikarya</taxon>
        <taxon>Basidiomycota</taxon>
        <taxon>Ustilaginomycotina</taxon>
        <taxon>Exobasidiomycetes</taxon>
        <taxon>Georgefischeriales</taxon>
        <taxon>Tilletiariaceae</taxon>
        <taxon>Tilletiaria</taxon>
    </lineage>
</organism>
<feature type="compositionally biased region" description="Low complexity" evidence="1">
    <location>
        <begin position="448"/>
        <end position="458"/>
    </location>
</feature>
<feature type="compositionally biased region" description="Basic residues" evidence="1">
    <location>
        <begin position="731"/>
        <end position="745"/>
    </location>
</feature>
<keyword evidence="4" id="KW-1185">Reference proteome</keyword>
<accession>A0A066W6S2</accession>
<evidence type="ECO:0000313" key="3">
    <source>
        <dbReference type="EMBL" id="KDN46470.1"/>
    </source>
</evidence>
<feature type="compositionally biased region" description="Low complexity" evidence="1">
    <location>
        <begin position="504"/>
        <end position="516"/>
    </location>
</feature>
<keyword evidence="2" id="KW-0472">Membrane</keyword>
<feature type="compositionally biased region" description="Low complexity" evidence="1">
    <location>
        <begin position="184"/>
        <end position="194"/>
    </location>
</feature>